<evidence type="ECO:0000256" key="1">
    <source>
        <dbReference type="ARBA" id="ARBA00022729"/>
    </source>
</evidence>
<reference evidence="2" key="1">
    <citation type="submission" date="2022-07" db="EMBL/GenBank/DDBJ databases">
        <title>Complete genome of Mycoplasma equigenitalium type strain T37.</title>
        <authorList>
            <person name="Spergser J."/>
        </authorList>
    </citation>
    <scope>NUCLEOTIDE SEQUENCE</scope>
    <source>
        <strain evidence="2">T37</strain>
    </source>
</reference>
<dbReference type="InterPro" id="IPR005519">
    <property type="entry name" value="Acid_phosphat_B-like"/>
</dbReference>
<evidence type="ECO:0000313" key="2">
    <source>
        <dbReference type="EMBL" id="UUD36802.1"/>
    </source>
</evidence>
<evidence type="ECO:0000313" key="3">
    <source>
        <dbReference type="Proteomes" id="UP001059576"/>
    </source>
</evidence>
<dbReference type="InterPro" id="IPR023214">
    <property type="entry name" value="HAD_sf"/>
</dbReference>
<dbReference type="EMBL" id="CP101808">
    <property type="protein sequence ID" value="UUD36802.1"/>
    <property type="molecule type" value="Genomic_DNA"/>
</dbReference>
<keyword evidence="3" id="KW-1185">Reference proteome</keyword>
<name>A0ABY5J3S8_9BACT</name>
<dbReference type="RefSeq" id="WP_129723061.1">
    <property type="nucleotide sequence ID" value="NZ_CP101808.1"/>
</dbReference>
<dbReference type="Gene3D" id="3.40.50.1000">
    <property type="entry name" value="HAD superfamily/HAD-like"/>
    <property type="match status" value="1"/>
</dbReference>
<keyword evidence="1" id="KW-0732">Signal</keyword>
<dbReference type="Pfam" id="PF03767">
    <property type="entry name" value="Acid_phosphat_B"/>
    <property type="match status" value="1"/>
</dbReference>
<proteinExistence type="predicted"/>
<sequence>MKSKILFLSGITASVLPLMPLAISCNPAEQKSEKTFDELTPSEKLKFIEEKFNKLDENDKKKFLNNSKALKELLTQDEIHTLIDELNKDAAQFGSIVWYIKSAESLIGKEQAFAYATKAFDELKANPTSKTVFDFSQNFNTAQKVDNPAPGLSIPVVFMDIDETVLQNDYTEAFGMLNGGYSGDMKETNDLKAKRFAVPGAVDFINHVQENGGLVIYQSDMNQSTAVVEAVKQNLKNVGVKYVENFQFWMRGSMPYVAENETDISDEKTKNLSEAQLKELAKKTKFTTDFSPKPWRTWTNSKAAYILGKLVYKTDRMQGTDSNTNGWDFSQEDSKSGDKVKTLTLMKIGDNFNDFFDRLSKGKANDERNKIYTENKKLQALFTTTNANALVAKKDGESYILEEVTNRPNAYILIPGNSEYGGWLDPYGYKNTFKNLYEELKAILADKKYETGPSI</sequence>
<dbReference type="Proteomes" id="UP001059576">
    <property type="component" value="Chromosome"/>
</dbReference>
<dbReference type="PROSITE" id="PS51257">
    <property type="entry name" value="PROKAR_LIPOPROTEIN"/>
    <property type="match status" value="1"/>
</dbReference>
<accession>A0ABY5J3S8</accession>
<dbReference type="SUPFAM" id="SSF56784">
    <property type="entry name" value="HAD-like"/>
    <property type="match status" value="1"/>
</dbReference>
<gene>
    <name evidence="2" type="ORF">NPA09_02795</name>
</gene>
<protein>
    <submittedName>
        <fullName evidence="2">Acid phosphatase</fullName>
    </submittedName>
</protein>
<dbReference type="InterPro" id="IPR036412">
    <property type="entry name" value="HAD-like_sf"/>
</dbReference>
<organism evidence="2 3">
    <name type="scientific">Mycoplasmopsis equigenitalium</name>
    <dbReference type="NCBI Taxonomy" id="114883"/>
    <lineage>
        <taxon>Bacteria</taxon>
        <taxon>Bacillati</taxon>
        <taxon>Mycoplasmatota</taxon>
        <taxon>Mycoplasmoidales</taxon>
        <taxon>Metamycoplasmataceae</taxon>
        <taxon>Mycoplasmopsis</taxon>
    </lineage>
</organism>